<dbReference type="AlphaFoldDB" id="A0A2H1WG62"/>
<gene>
    <name evidence="2" type="ORF">SFRICE_001088</name>
</gene>
<organism evidence="2">
    <name type="scientific">Spodoptera frugiperda</name>
    <name type="common">Fall armyworm</name>
    <dbReference type="NCBI Taxonomy" id="7108"/>
    <lineage>
        <taxon>Eukaryota</taxon>
        <taxon>Metazoa</taxon>
        <taxon>Ecdysozoa</taxon>
        <taxon>Arthropoda</taxon>
        <taxon>Hexapoda</taxon>
        <taxon>Insecta</taxon>
        <taxon>Pterygota</taxon>
        <taxon>Neoptera</taxon>
        <taxon>Endopterygota</taxon>
        <taxon>Lepidoptera</taxon>
        <taxon>Glossata</taxon>
        <taxon>Ditrysia</taxon>
        <taxon>Noctuoidea</taxon>
        <taxon>Noctuidae</taxon>
        <taxon>Amphipyrinae</taxon>
        <taxon>Spodoptera</taxon>
    </lineage>
</organism>
<evidence type="ECO:0000256" key="1">
    <source>
        <dbReference type="SAM" id="MobiDB-lite"/>
    </source>
</evidence>
<feature type="region of interest" description="Disordered" evidence="1">
    <location>
        <begin position="1"/>
        <end position="28"/>
    </location>
</feature>
<reference evidence="2" key="1">
    <citation type="submission" date="2016-07" db="EMBL/GenBank/DDBJ databases">
        <authorList>
            <person name="Bretaudeau A."/>
        </authorList>
    </citation>
    <scope>NUCLEOTIDE SEQUENCE</scope>
    <source>
        <strain evidence="2">Rice</strain>
        <tissue evidence="2">Whole body</tissue>
    </source>
</reference>
<feature type="compositionally biased region" description="Polar residues" evidence="1">
    <location>
        <begin position="1"/>
        <end position="11"/>
    </location>
</feature>
<dbReference type="EMBL" id="ODYU01008424">
    <property type="protein sequence ID" value="SOQ52007.1"/>
    <property type="molecule type" value="Genomic_DNA"/>
</dbReference>
<protein>
    <submittedName>
        <fullName evidence="2">SFRICE_001088</fullName>
    </submittedName>
</protein>
<sequence>MSSYQSQNHPTPVSHGGENHPMTSPALGDARGSVRLLLTINPHVHSPALRAGVPSNDGVTFSVFSIRSYTLELAPSFADRQTGGQFNLTFQKLSKIPNIRPDSIA</sequence>
<name>A0A2H1WG62_SPOFR</name>
<evidence type="ECO:0000313" key="2">
    <source>
        <dbReference type="EMBL" id="SOQ52007.1"/>
    </source>
</evidence>
<proteinExistence type="predicted"/>
<accession>A0A2H1WG62</accession>